<organism evidence="3">
    <name type="scientific">bioreactor metagenome</name>
    <dbReference type="NCBI Taxonomy" id="1076179"/>
    <lineage>
        <taxon>unclassified sequences</taxon>
        <taxon>metagenomes</taxon>
        <taxon>ecological metagenomes</taxon>
    </lineage>
</organism>
<dbReference type="Pfam" id="PF20683">
    <property type="entry name" value="DUF6819"/>
    <property type="match status" value="1"/>
</dbReference>
<evidence type="ECO:0008006" key="4">
    <source>
        <dbReference type="Google" id="ProtNLM"/>
    </source>
</evidence>
<sequence>MENGTISSNIDAPVVVRDGVIAVDFIFSSGSNIAEATKISRCFVGQSCHISHSFSAHDSLLFSNCNFENGEACAVFAGPFTVSVHKSSLLIAGLFSFLNAGSGSNQSNHMYKLGPIHQGVVERGSKTTSDSYILWPAKIGAFSLVMGRHYRHPDTTDLPFSYLIEQSDETFLIPGVNLRSVGTIRDVQKWPKRDKRTDTDLLDMINYNLLSPYTIQKMIKGRKILTELRNISGETSEVFTYRNTKIKNSSLRNGINLYEKAINKFFGNSLLKRLEIESFTDISQIRERLLPDYKSGCGEWVDLSGLIVPKSEVDRILDDIEGNRISLKEIEKRFRTLHKDYYDMEWTWAYYAMQEYYNIDLPTVSIQELRSVVELWKDSVISLDEMLYKDAMKEFSMTSMTGFGVDGTEVEKQWDFECVRGEFESNPFVAAVTRHIEVKSGLACEFFKRVADID</sequence>
<gene>
    <name evidence="3" type="ORF">SDC9_125789</name>
</gene>
<proteinExistence type="predicted"/>
<dbReference type="AlphaFoldDB" id="A0A645CP04"/>
<dbReference type="Pfam" id="PF16314">
    <property type="entry name" value="DUF4954"/>
    <property type="match status" value="1"/>
</dbReference>
<name>A0A645CP04_9ZZZZ</name>
<comment type="caution">
    <text evidence="3">The sequence shown here is derived from an EMBL/GenBank/DDBJ whole genome shotgun (WGS) entry which is preliminary data.</text>
</comment>
<accession>A0A645CP04</accession>
<evidence type="ECO:0000259" key="1">
    <source>
        <dbReference type="Pfam" id="PF16314"/>
    </source>
</evidence>
<dbReference type="InterPro" id="IPR032533">
    <property type="entry name" value="DUF4954"/>
</dbReference>
<reference evidence="3" key="1">
    <citation type="submission" date="2019-08" db="EMBL/GenBank/DDBJ databases">
        <authorList>
            <person name="Kucharzyk K."/>
            <person name="Murdoch R.W."/>
            <person name="Higgins S."/>
            <person name="Loffler F."/>
        </authorList>
    </citation>
    <scope>NUCLEOTIDE SEQUENCE</scope>
</reference>
<dbReference type="EMBL" id="VSSQ01028885">
    <property type="protein sequence ID" value="MPM78776.1"/>
    <property type="molecule type" value="Genomic_DNA"/>
</dbReference>
<evidence type="ECO:0000259" key="2">
    <source>
        <dbReference type="Pfam" id="PF20683"/>
    </source>
</evidence>
<feature type="domain" description="DUF4954" evidence="1">
    <location>
        <begin position="1"/>
        <end position="229"/>
    </location>
</feature>
<dbReference type="InterPro" id="IPR049208">
    <property type="entry name" value="DUF6819"/>
</dbReference>
<evidence type="ECO:0000313" key="3">
    <source>
        <dbReference type="EMBL" id="MPM78776.1"/>
    </source>
</evidence>
<feature type="domain" description="DUF6819" evidence="2">
    <location>
        <begin position="283"/>
        <end position="449"/>
    </location>
</feature>
<protein>
    <recommendedName>
        <fullName evidence="4">DUF4954 domain-containing protein</fullName>
    </recommendedName>
</protein>